<evidence type="ECO:0000313" key="1">
    <source>
        <dbReference type="EMBL" id="KAF1975887.1"/>
    </source>
</evidence>
<dbReference type="Proteomes" id="UP000800036">
    <property type="component" value="Unassembled WGS sequence"/>
</dbReference>
<evidence type="ECO:0000313" key="2">
    <source>
        <dbReference type="Proteomes" id="UP000800036"/>
    </source>
</evidence>
<gene>
    <name evidence="1" type="ORF">BU23DRAFT_566525</name>
</gene>
<name>A0A6A5VRK3_9PLEO</name>
<accession>A0A6A5VRK3</accession>
<dbReference type="EMBL" id="ML976669">
    <property type="protein sequence ID" value="KAF1975887.1"/>
    <property type="molecule type" value="Genomic_DNA"/>
</dbReference>
<sequence length="214" mass="23984">MSTEDGSSISQSEEGEEFDPTIVLRAVKVGQIFFTDLLPEFLNSSEDGFAYVVNVSAWSDTERKAFDQRVMYSCAQVGAVEKKSSSSFFNDAPIHRTNYICTGTVSCTYLDSDIQAMHHTEVTASMLETIRQVRARNGRDSQEVDANRSSIASIFQSSKSSLIGQPVYNLNLRVLLDSLKSLGHYTTLGLFYFNIAIRLTSYAIDLIMWLQRIE</sequence>
<keyword evidence="2" id="KW-1185">Reference proteome</keyword>
<dbReference type="AlphaFoldDB" id="A0A6A5VRK3"/>
<protein>
    <submittedName>
        <fullName evidence="1">Uncharacterized protein</fullName>
    </submittedName>
</protein>
<dbReference type="OrthoDB" id="4494726at2759"/>
<organism evidence="1 2">
    <name type="scientific">Bimuria novae-zelandiae CBS 107.79</name>
    <dbReference type="NCBI Taxonomy" id="1447943"/>
    <lineage>
        <taxon>Eukaryota</taxon>
        <taxon>Fungi</taxon>
        <taxon>Dikarya</taxon>
        <taxon>Ascomycota</taxon>
        <taxon>Pezizomycotina</taxon>
        <taxon>Dothideomycetes</taxon>
        <taxon>Pleosporomycetidae</taxon>
        <taxon>Pleosporales</taxon>
        <taxon>Massarineae</taxon>
        <taxon>Didymosphaeriaceae</taxon>
        <taxon>Bimuria</taxon>
    </lineage>
</organism>
<reference evidence="1" key="1">
    <citation type="journal article" date="2020" name="Stud. Mycol.">
        <title>101 Dothideomycetes genomes: a test case for predicting lifestyles and emergence of pathogens.</title>
        <authorList>
            <person name="Haridas S."/>
            <person name="Albert R."/>
            <person name="Binder M."/>
            <person name="Bloem J."/>
            <person name="Labutti K."/>
            <person name="Salamov A."/>
            <person name="Andreopoulos B."/>
            <person name="Baker S."/>
            <person name="Barry K."/>
            <person name="Bills G."/>
            <person name="Bluhm B."/>
            <person name="Cannon C."/>
            <person name="Castanera R."/>
            <person name="Culley D."/>
            <person name="Daum C."/>
            <person name="Ezra D."/>
            <person name="Gonzalez J."/>
            <person name="Henrissat B."/>
            <person name="Kuo A."/>
            <person name="Liang C."/>
            <person name="Lipzen A."/>
            <person name="Lutzoni F."/>
            <person name="Magnuson J."/>
            <person name="Mondo S."/>
            <person name="Nolan M."/>
            <person name="Ohm R."/>
            <person name="Pangilinan J."/>
            <person name="Park H.-J."/>
            <person name="Ramirez L."/>
            <person name="Alfaro M."/>
            <person name="Sun H."/>
            <person name="Tritt A."/>
            <person name="Yoshinaga Y."/>
            <person name="Zwiers L.-H."/>
            <person name="Turgeon B."/>
            <person name="Goodwin S."/>
            <person name="Spatafora J."/>
            <person name="Crous P."/>
            <person name="Grigoriev I."/>
        </authorList>
    </citation>
    <scope>NUCLEOTIDE SEQUENCE</scope>
    <source>
        <strain evidence="1">CBS 107.79</strain>
    </source>
</reference>
<proteinExistence type="predicted"/>